<dbReference type="Proteomes" id="UP000786811">
    <property type="component" value="Unassembled WGS sequence"/>
</dbReference>
<dbReference type="SUPFAM" id="SSF57667">
    <property type="entry name" value="beta-beta-alpha zinc fingers"/>
    <property type="match status" value="1"/>
</dbReference>
<keyword evidence="4" id="KW-1185">Reference proteome</keyword>
<reference evidence="3" key="1">
    <citation type="submission" date="2021-04" db="EMBL/GenBank/DDBJ databases">
        <authorList>
            <person name="Chebbi M.A.C M."/>
        </authorList>
    </citation>
    <scope>NUCLEOTIDE SEQUENCE</scope>
</reference>
<proteinExistence type="predicted"/>
<keyword evidence="1" id="KW-0479">Metal-binding</keyword>
<evidence type="ECO:0000313" key="4">
    <source>
        <dbReference type="Proteomes" id="UP000786811"/>
    </source>
</evidence>
<evidence type="ECO:0000256" key="1">
    <source>
        <dbReference type="PROSITE-ProRule" id="PRU00042"/>
    </source>
</evidence>
<sequence>MIVNIGIFVSLFREIWLKEGTNEVSLVAEMLEQYEQYEQWFPERVKPKMGARTSGTYVSASVDKPAQLHICSACGKRYKWLDSLRRHQRVEMAET</sequence>
<dbReference type="InterPro" id="IPR036236">
    <property type="entry name" value="Znf_C2H2_sf"/>
</dbReference>
<dbReference type="InterPro" id="IPR013087">
    <property type="entry name" value="Znf_C2H2_type"/>
</dbReference>
<evidence type="ECO:0000259" key="2">
    <source>
        <dbReference type="PROSITE" id="PS50157"/>
    </source>
</evidence>
<comment type="caution">
    <text evidence="3">The sequence shown here is derived from an EMBL/GenBank/DDBJ whole genome shotgun (WGS) entry which is preliminary data.</text>
</comment>
<dbReference type="GO" id="GO:0008270">
    <property type="term" value="F:zinc ion binding"/>
    <property type="evidence" value="ECO:0007669"/>
    <property type="project" value="UniProtKB-KW"/>
</dbReference>
<dbReference type="OrthoDB" id="10004641at2759"/>
<organism evidence="3 4">
    <name type="scientific">Cotesia congregata</name>
    <name type="common">Parasitoid wasp</name>
    <name type="synonym">Apanteles congregatus</name>
    <dbReference type="NCBI Taxonomy" id="51543"/>
    <lineage>
        <taxon>Eukaryota</taxon>
        <taxon>Metazoa</taxon>
        <taxon>Ecdysozoa</taxon>
        <taxon>Arthropoda</taxon>
        <taxon>Hexapoda</taxon>
        <taxon>Insecta</taxon>
        <taxon>Pterygota</taxon>
        <taxon>Neoptera</taxon>
        <taxon>Endopterygota</taxon>
        <taxon>Hymenoptera</taxon>
        <taxon>Apocrita</taxon>
        <taxon>Ichneumonoidea</taxon>
        <taxon>Braconidae</taxon>
        <taxon>Microgastrinae</taxon>
        <taxon>Cotesia</taxon>
    </lineage>
</organism>
<gene>
    <name evidence="3" type="ORF">HICCMSTLAB_LOCUS8879</name>
</gene>
<protein>
    <recommendedName>
        <fullName evidence="2">C2H2-type domain-containing protein</fullName>
    </recommendedName>
</protein>
<feature type="domain" description="C2H2-type" evidence="2">
    <location>
        <begin position="69"/>
        <end position="95"/>
    </location>
</feature>
<keyword evidence="1" id="KW-0863">Zinc-finger</keyword>
<dbReference type="Gene3D" id="3.30.160.60">
    <property type="entry name" value="Classic Zinc Finger"/>
    <property type="match status" value="1"/>
</dbReference>
<name>A0A8J2MNY0_COTCN</name>
<accession>A0A8J2MNY0</accession>
<keyword evidence="1" id="KW-0862">Zinc</keyword>
<dbReference type="PROSITE" id="PS50157">
    <property type="entry name" value="ZINC_FINGER_C2H2_2"/>
    <property type="match status" value="1"/>
</dbReference>
<dbReference type="AlphaFoldDB" id="A0A8J2MNY0"/>
<evidence type="ECO:0000313" key="3">
    <source>
        <dbReference type="EMBL" id="CAG5097791.1"/>
    </source>
</evidence>
<dbReference type="EMBL" id="CAJNRD030001121">
    <property type="protein sequence ID" value="CAG5097791.1"/>
    <property type="molecule type" value="Genomic_DNA"/>
</dbReference>